<gene>
    <name evidence="2" type="ORF">HQN60_14800</name>
</gene>
<evidence type="ECO:0000313" key="2">
    <source>
        <dbReference type="EMBL" id="QKJ67888.1"/>
    </source>
</evidence>
<organism evidence="2 3">
    <name type="scientific">Deefgea piscis</name>
    <dbReference type="NCBI Taxonomy" id="2739061"/>
    <lineage>
        <taxon>Bacteria</taxon>
        <taxon>Pseudomonadati</taxon>
        <taxon>Pseudomonadota</taxon>
        <taxon>Betaproteobacteria</taxon>
        <taxon>Neisseriales</taxon>
        <taxon>Chitinibacteraceae</taxon>
        <taxon>Deefgea</taxon>
    </lineage>
</organism>
<proteinExistence type="predicted"/>
<name>A0A6M8SUZ7_9NEIS</name>
<feature type="transmembrane region" description="Helical" evidence="1">
    <location>
        <begin position="6"/>
        <end position="29"/>
    </location>
</feature>
<keyword evidence="3" id="KW-1185">Reference proteome</keyword>
<dbReference type="InterPro" id="IPR021244">
    <property type="entry name" value="DUF2802"/>
</dbReference>
<accession>A0A6M8SUZ7</accession>
<evidence type="ECO:0000313" key="3">
    <source>
        <dbReference type="Proteomes" id="UP000504844"/>
    </source>
</evidence>
<keyword evidence="1" id="KW-0472">Membrane</keyword>
<dbReference type="RefSeq" id="WP_173534389.1">
    <property type="nucleotide sequence ID" value="NZ_CP054143.1"/>
</dbReference>
<protein>
    <submittedName>
        <fullName evidence="2">DUF2802 domain-containing protein</fullName>
    </submittedName>
</protein>
<reference evidence="2 3" key="1">
    <citation type="submission" date="2020-05" db="EMBL/GenBank/DDBJ databases">
        <title>Complete genome sequence of Deefgea sp. D17.</title>
        <authorList>
            <person name="Bae J.-W."/>
            <person name="Han J.E."/>
        </authorList>
    </citation>
    <scope>NUCLEOTIDE SEQUENCE [LARGE SCALE GENOMIC DNA]</scope>
    <source>
        <strain evidence="2 3">D17</strain>
    </source>
</reference>
<dbReference type="KEGG" id="dee:HQN60_14800"/>
<dbReference type="Pfam" id="PF10975">
    <property type="entry name" value="DUF2802"/>
    <property type="match status" value="1"/>
</dbReference>
<dbReference type="Proteomes" id="UP000504844">
    <property type="component" value="Chromosome"/>
</dbReference>
<sequence length="128" mass="14027">MLVITWPQLLYVSLIVVLFYIGELVFFFFKQKKINASFLLKNQSAEILGLKQELELIKIRLAAFAASLPAEPPLVNAEPSHLASESPYAHAIRLAQTGADAPEVAASCGISRGEADLIVAIYRSAERN</sequence>
<dbReference type="EMBL" id="CP054143">
    <property type="protein sequence ID" value="QKJ67888.1"/>
    <property type="molecule type" value="Genomic_DNA"/>
</dbReference>
<keyword evidence="1" id="KW-1133">Transmembrane helix</keyword>
<keyword evidence="1" id="KW-0812">Transmembrane</keyword>
<dbReference type="AlphaFoldDB" id="A0A6M8SUZ7"/>
<evidence type="ECO:0000256" key="1">
    <source>
        <dbReference type="SAM" id="Phobius"/>
    </source>
</evidence>